<dbReference type="InterPro" id="IPR029058">
    <property type="entry name" value="AB_hydrolase_fold"/>
</dbReference>
<sequence length="167" mass="18064">DVAAKVRAAGGADDSEVVGDLAGAMHYLRALAYSSGKVGVFGTCSGGLHAFLAACRAPGFDAVVDCWGGRVVMAPNELTPKQPVAPLDYTKDLPCPILGLFGEEDQNPTPAHVAQLEDALKQHGKTYEFHMYPKAGHGFFYYHRPAYRAEQAVDGWEKIFAFLETYL</sequence>
<dbReference type="InterPro" id="IPR051049">
    <property type="entry name" value="Dienelactone_hydrolase-like"/>
</dbReference>
<dbReference type="Gene3D" id="3.40.50.1820">
    <property type="entry name" value="alpha/beta hydrolase"/>
    <property type="match status" value="1"/>
</dbReference>
<name>A0A0P9F9V1_9CHLR</name>
<organism evidence="2 3">
    <name type="scientific">Kouleothrix aurantiaca</name>
    <dbReference type="NCBI Taxonomy" id="186479"/>
    <lineage>
        <taxon>Bacteria</taxon>
        <taxon>Bacillati</taxon>
        <taxon>Chloroflexota</taxon>
        <taxon>Chloroflexia</taxon>
        <taxon>Chloroflexales</taxon>
        <taxon>Roseiflexineae</taxon>
        <taxon>Roseiflexaceae</taxon>
        <taxon>Kouleothrix</taxon>
    </lineage>
</organism>
<feature type="domain" description="Dienelactone hydrolase" evidence="1">
    <location>
        <begin position="14"/>
        <end position="167"/>
    </location>
</feature>
<accession>A0A0P9F9V1</accession>
<protein>
    <submittedName>
        <fullName evidence="2">Carboxymethylenebutenolidase</fullName>
    </submittedName>
</protein>
<dbReference type="AlphaFoldDB" id="A0A0P9F9V1"/>
<dbReference type="SUPFAM" id="SSF53474">
    <property type="entry name" value="alpha/beta-Hydrolases"/>
    <property type="match status" value="1"/>
</dbReference>
<dbReference type="PANTHER" id="PTHR46623">
    <property type="entry name" value="CARBOXYMETHYLENEBUTENOLIDASE-RELATED"/>
    <property type="match status" value="1"/>
</dbReference>
<evidence type="ECO:0000313" key="2">
    <source>
        <dbReference type="EMBL" id="KPV53435.1"/>
    </source>
</evidence>
<gene>
    <name evidence="2" type="ORF">SE17_09690</name>
</gene>
<dbReference type="GO" id="GO:0016787">
    <property type="term" value="F:hydrolase activity"/>
    <property type="evidence" value="ECO:0007669"/>
    <property type="project" value="InterPro"/>
</dbReference>
<dbReference type="InterPro" id="IPR002925">
    <property type="entry name" value="Dienelactn_hydro"/>
</dbReference>
<dbReference type="Proteomes" id="UP000050509">
    <property type="component" value="Unassembled WGS sequence"/>
</dbReference>
<dbReference type="EMBL" id="LJCR01000258">
    <property type="protein sequence ID" value="KPV53435.1"/>
    <property type="molecule type" value="Genomic_DNA"/>
</dbReference>
<reference evidence="2 3" key="1">
    <citation type="submission" date="2015-09" db="EMBL/GenBank/DDBJ databases">
        <title>Draft genome sequence of Kouleothrix aurantiaca JCM 19913.</title>
        <authorList>
            <person name="Hemp J."/>
        </authorList>
    </citation>
    <scope>NUCLEOTIDE SEQUENCE [LARGE SCALE GENOMIC DNA]</scope>
    <source>
        <strain evidence="2 3">COM-B</strain>
    </source>
</reference>
<dbReference type="PANTHER" id="PTHR46623:SF6">
    <property type="entry name" value="ALPHA_BETA-HYDROLASES SUPERFAMILY PROTEIN"/>
    <property type="match status" value="1"/>
</dbReference>
<dbReference type="Pfam" id="PF01738">
    <property type="entry name" value="DLH"/>
    <property type="match status" value="1"/>
</dbReference>
<evidence type="ECO:0000259" key="1">
    <source>
        <dbReference type="Pfam" id="PF01738"/>
    </source>
</evidence>
<feature type="non-terminal residue" evidence="2">
    <location>
        <position position="1"/>
    </location>
</feature>
<evidence type="ECO:0000313" key="3">
    <source>
        <dbReference type="Proteomes" id="UP000050509"/>
    </source>
</evidence>
<proteinExistence type="predicted"/>
<keyword evidence="3" id="KW-1185">Reference proteome</keyword>
<comment type="caution">
    <text evidence="2">The sequence shown here is derived from an EMBL/GenBank/DDBJ whole genome shotgun (WGS) entry which is preliminary data.</text>
</comment>